<dbReference type="EMBL" id="CM046104">
    <property type="protein sequence ID" value="KAI8424543.1"/>
    <property type="molecule type" value="Genomic_DNA"/>
</dbReference>
<reference evidence="1 2" key="1">
    <citation type="journal article" date="2022" name="Genome Biol. Evol.">
        <title>The Spruce Budworm Genome: Reconstructing the Evolutionary History of Antifreeze Proteins.</title>
        <authorList>
            <person name="Beliveau C."/>
            <person name="Gagne P."/>
            <person name="Picq S."/>
            <person name="Vernygora O."/>
            <person name="Keeling C.I."/>
            <person name="Pinkney K."/>
            <person name="Doucet D."/>
            <person name="Wen F."/>
            <person name="Johnston J.S."/>
            <person name="Maaroufi H."/>
            <person name="Boyle B."/>
            <person name="Laroche J."/>
            <person name="Dewar K."/>
            <person name="Juretic N."/>
            <person name="Blackburn G."/>
            <person name="Nisole A."/>
            <person name="Brunet B."/>
            <person name="Brandao M."/>
            <person name="Lumley L."/>
            <person name="Duan J."/>
            <person name="Quan G."/>
            <person name="Lucarotti C.J."/>
            <person name="Roe A.D."/>
            <person name="Sperling F.A.H."/>
            <person name="Levesque R.C."/>
            <person name="Cusson M."/>
        </authorList>
    </citation>
    <scope>NUCLEOTIDE SEQUENCE [LARGE SCALE GENOMIC DNA]</scope>
    <source>
        <strain evidence="1">Glfc:IPQL:Cfum</strain>
    </source>
</reference>
<sequence>MIEKIAPAFTELGEFASVSAGGSVCFATDDFFATCENMIADSEPVFLADKYTELGKWMDGWETRRKRVAGHDWCVLKLATKCVIRGFLIDTAFFTGNYAPKYSIQAACLTPTEESLIPERDTCMGSACSVNEMEAMNQLNSHKWDEIVPVTALRPGYEDTRLNYQKVLSDEAYTHIRVNIYPDGGIARLRVYGEAKPEPPLPHHMVDLLSLLSGATCQGYSDAHYGHPRNIIKPCRSQCMADGWETARKLDRPQVIEANEDGTCKLPGEEWAIFKLGFPGRIKELCVDTAHFKGNFPDSVKIEGARLSHDWTTESAVRWTTILRPSKLSAHAEHWYTCESEPATHIKVTMAPDGGISRIRAFGLVDF</sequence>
<name>A0ACC0JKF6_CHOFU</name>
<organism evidence="1 2">
    <name type="scientific">Choristoneura fumiferana</name>
    <name type="common">Spruce budworm moth</name>
    <name type="synonym">Archips fumiferana</name>
    <dbReference type="NCBI Taxonomy" id="7141"/>
    <lineage>
        <taxon>Eukaryota</taxon>
        <taxon>Metazoa</taxon>
        <taxon>Ecdysozoa</taxon>
        <taxon>Arthropoda</taxon>
        <taxon>Hexapoda</taxon>
        <taxon>Insecta</taxon>
        <taxon>Pterygota</taxon>
        <taxon>Neoptera</taxon>
        <taxon>Endopterygota</taxon>
        <taxon>Lepidoptera</taxon>
        <taxon>Glossata</taxon>
        <taxon>Ditrysia</taxon>
        <taxon>Tortricoidea</taxon>
        <taxon>Tortricidae</taxon>
        <taxon>Tortricinae</taxon>
        <taxon>Choristoneura</taxon>
    </lineage>
</organism>
<keyword evidence="2" id="KW-1185">Reference proteome</keyword>
<evidence type="ECO:0000313" key="2">
    <source>
        <dbReference type="Proteomes" id="UP001064048"/>
    </source>
</evidence>
<evidence type="ECO:0000313" key="1">
    <source>
        <dbReference type="EMBL" id="KAI8424543.1"/>
    </source>
</evidence>
<gene>
    <name evidence="1" type="ORF">MSG28_003000</name>
</gene>
<dbReference type="Proteomes" id="UP001064048">
    <property type="component" value="Chromosome 4"/>
</dbReference>
<proteinExistence type="predicted"/>
<comment type="caution">
    <text evidence="1">The sequence shown here is derived from an EMBL/GenBank/DDBJ whole genome shotgun (WGS) entry which is preliminary data.</text>
</comment>
<protein>
    <submittedName>
        <fullName evidence="1">Uncharacterized protein</fullName>
    </submittedName>
</protein>
<accession>A0ACC0JKF6</accession>